<dbReference type="InterPro" id="IPR015683">
    <property type="entry name" value="Ionotropic_Glu_rcpt"/>
</dbReference>
<evidence type="ECO:0000256" key="14">
    <source>
        <dbReference type="PIRSR" id="PIRSR037090-50"/>
    </source>
</evidence>
<keyword evidence="7 13" id="KW-0406">Ion transport</keyword>
<sequence length="845" mass="95795">MSAAFTSLCDIQNMAVGFGLIEQARAVGNDIRTANLGAIINTKSRMGKEVKTAMEIAIQSFNNAHQYKLALHVRDSSRNPQQTISTTEELIDKQQVRVILGAETWQEASLVTEIGNRAQVPVISFATISVAASLTSKQWPFLVRMTNNQTTQLKCVAAIVGAYGWRNVIVIYEDDTYGTNSRMVILLSDALQNSGIHVEYQMAFAPISSISDPKDAIREELGKINSKQSRVFILVQPSESFAAHLFIEASKKGLMGKESVWLTTDSITSILDSFNSSVISSMQGVLGIKTYFSEDTTSFKDFYDKFKKKFRSEYPEEGNFEPGIHAVRAYDAISTITSSITSNVLKDGILSSNFNGLSGEIWFKDGELSNSPIFRIVNVVGKSYKELDFWTPEFGFSKYLDDHSSTMERLNGPVTWPGGLQRVPRGWGLPNDRKSMIIGVPNGTVFQKFVKVEQNENLTDQPFVTGFCVEVFKMAVNLSSQKYQEPISYEFRAFDGSYEELMDKVYYKDFDAVVGDVTILANRSKYVEFTQPFISSGLSLIIKKEYRVWMFMKPFTAAMWFVTGSVLLYTMLVVWLVEHQSNPDFKGPWKHQLGTALWFTFSSLFFAHREKVHSNFTRLVMVIWLFVVLVLTSSYTASLTSMLTVQRLKSTVSEIEYLKKSNSTVGCDGDSFMVNYLTDVLGFKRDNMKFIKSEHDYPEEFERGNIKAAFLEVPYKKVFLSEYCDRYITTSDPIYRFGGWGFVFPLGSALTSNFSKAILKLLENGFIANLERQWLGDESECSKSRTEDDSESLGLDRFWGLFLVTVGTSTIVSLLFLINLWKKYKKYDGLEEFRPQIMEVLRIRR</sequence>
<dbReference type="InterPro" id="IPR044440">
    <property type="entry name" value="GABAb_receptor_plant_PBP1"/>
</dbReference>
<evidence type="ECO:0000256" key="6">
    <source>
        <dbReference type="ARBA" id="ARBA00022989"/>
    </source>
</evidence>
<evidence type="ECO:0000256" key="3">
    <source>
        <dbReference type="ARBA" id="ARBA00022448"/>
    </source>
</evidence>
<dbReference type="Gene3D" id="3.40.50.2300">
    <property type="match status" value="2"/>
</dbReference>
<reference evidence="17" key="1">
    <citation type="journal article" date="2023" name="Plant J.">
        <title>The genome of the king protea, Protea cynaroides.</title>
        <authorList>
            <person name="Chang J."/>
            <person name="Duong T.A."/>
            <person name="Schoeman C."/>
            <person name="Ma X."/>
            <person name="Roodt D."/>
            <person name="Barker N."/>
            <person name="Li Z."/>
            <person name="Van de Peer Y."/>
            <person name="Mizrachi E."/>
        </authorList>
    </citation>
    <scope>NUCLEOTIDE SEQUENCE</scope>
    <source>
        <tissue evidence="17">Young leaves</tissue>
    </source>
</reference>
<dbReference type="PANTHER" id="PTHR18966">
    <property type="entry name" value="IONOTROPIC GLUTAMATE RECEPTOR"/>
    <property type="match status" value="1"/>
</dbReference>
<keyword evidence="3 13" id="KW-0813">Transport</keyword>
<dbReference type="SMART" id="SM00079">
    <property type="entry name" value="PBPe"/>
    <property type="match status" value="1"/>
</dbReference>
<keyword evidence="6 15" id="KW-1133">Transmembrane helix</keyword>
<dbReference type="GO" id="GO:0016020">
    <property type="term" value="C:membrane"/>
    <property type="evidence" value="ECO:0007669"/>
    <property type="project" value="UniProtKB-SubCell"/>
</dbReference>
<dbReference type="InterPro" id="IPR001828">
    <property type="entry name" value="ANF_lig-bd_rcpt"/>
</dbReference>
<evidence type="ECO:0000256" key="11">
    <source>
        <dbReference type="ARBA" id="ARBA00023286"/>
    </source>
</evidence>
<dbReference type="SUPFAM" id="SSF53822">
    <property type="entry name" value="Periplasmic binding protein-like I"/>
    <property type="match status" value="1"/>
</dbReference>
<accession>A0A9Q0KU38</accession>
<dbReference type="OrthoDB" id="5984008at2759"/>
<dbReference type="FunFam" id="3.40.50.2300:FF:000188">
    <property type="entry name" value="Glutamate receptor"/>
    <property type="match status" value="1"/>
</dbReference>
<feature type="transmembrane region" description="Helical" evidence="15">
    <location>
        <begin position="798"/>
        <end position="821"/>
    </location>
</feature>
<name>A0A9Q0KU38_9MAGN</name>
<dbReference type="FunFam" id="1.10.287.70:FF:000172">
    <property type="entry name" value="Glutamate receptor"/>
    <property type="match status" value="1"/>
</dbReference>
<evidence type="ECO:0000259" key="16">
    <source>
        <dbReference type="SMART" id="SM00079"/>
    </source>
</evidence>
<evidence type="ECO:0000256" key="9">
    <source>
        <dbReference type="ARBA" id="ARBA00023170"/>
    </source>
</evidence>
<keyword evidence="11 13" id="KW-1071">Ligand-gated ion channel</keyword>
<feature type="transmembrane region" description="Helical" evidence="15">
    <location>
        <begin position="557"/>
        <end position="577"/>
    </location>
</feature>
<keyword evidence="12 13" id="KW-0407">Ion channel</keyword>
<keyword evidence="5" id="KW-0732">Signal</keyword>
<dbReference type="InterPro" id="IPR028082">
    <property type="entry name" value="Peripla_BP_I"/>
</dbReference>
<dbReference type="EMBL" id="JAMYWD010000003">
    <property type="protein sequence ID" value="KAJ4976396.1"/>
    <property type="molecule type" value="Genomic_DNA"/>
</dbReference>
<dbReference type="Proteomes" id="UP001141806">
    <property type="component" value="Unassembled WGS sequence"/>
</dbReference>
<dbReference type="SUPFAM" id="SSF53850">
    <property type="entry name" value="Periplasmic binding protein-like II"/>
    <property type="match status" value="1"/>
</dbReference>
<dbReference type="Gene3D" id="3.40.190.10">
    <property type="entry name" value="Periplasmic binding protein-like II"/>
    <property type="match status" value="2"/>
</dbReference>
<gene>
    <name evidence="17" type="ORF">NE237_001502</name>
</gene>
<evidence type="ECO:0000313" key="17">
    <source>
        <dbReference type="EMBL" id="KAJ4976396.1"/>
    </source>
</evidence>
<proteinExistence type="inferred from homology"/>
<comment type="caution">
    <text evidence="17">The sequence shown here is derived from an EMBL/GenBank/DDBJ whole genome shotgun (WGS) entry which is preliminary data.</text>
</comment>
<keyword evidence="9 13" id="KW-0675">Receptor</keyword>
<comment type="function">
    <text evidence="13">Glutamate-gated receptor that probably acts as non-selective cation channel.</text>
</comment>
<comment type="subcellular location">
    <subcellularLocation>
        <location evidence="1">Membrane</location>
        <topology evidence="1">Multi-pass membrane protein</topology>
    </subcellularLocation>
</comment>
<dbReference type="PIRSF" id="PIRSF037090">
    <property type="entry name" value="Iontro_Glu-like_rcpt_pln"/>
    <property type="match status" value="1"/>
</dbReference>
<evidence type="ECO:0000256" key="8">
    <source>
        <dbReference type="ARBA" id="ARBA00023136"/>
    </source>
</evidence>
<feature type="disulfide bond" evidence="14">
    <location>
        <begin position="724"/>
        <end position="781"/>
    </location>
</feature>
<dbReference type="Pfam" id="PF01094">
    <property type="entry name" value="ANF_receptor"/>
    <property type="match status" value="1"/>
</dbReference>
<evidence type="ECO:0000256" key="10">
    <source>
        <dbReference type="ARBA" id="ARBA00023180"/>
    </source>
</evidence>
<evidence type="ECO:0000256" key="5">
    <source>
        <dbReference type="ARBA" id="ARBA00022729"/>
    </source>
</evidence>
<feature type="transmembrane region" description="Helical" evidence="15">
    <location>
        <begin position="619"/>
        <end position="637"/>
    </location>
</feature>
<dbReference type="AlphaFoldDB" id="A0A9Q0KU38"/>
<keyword evidence="14" id="KW-1015">Disulfide bond</keyword>
<keyword evidence="4 15" id="KW-0812">Transmembrane</keyword>
<comment type="similarity">
    <text evidence="2 13">Belongs to the glutamate-gated ion channel (TC 1.A.10.1) family.</text>
</comment>
<dbReference type="Gene3D" id="1.10.287.70">
    <property type="match status" value="1"/>
</dbReference>
<evidence type="ECO:0000256" key="13">
    <source>
        <dbReference type="PIRNR" id="PIRNR037090"/>
    </source>
</evidence>
<dbReference type="InterPro" id="IPR001320">
    <property type="entry name" value="Iontro_rcpt_C"/>
</dbReference>
<dbReference type="GO" id="GO:0015276">
    <property type="term" value="F:ligand-gated monoatomic ion channel activity"/>
    <property type="evidence" value="ECO:0007669"/>
    <property type="project" value="InterPro"/>
</dbReference>
<evidence type="ECO:0000256" key="4">
    <source>
        <dbReference type="ARBA" id="ARBA00022692"/>
    </source>
</evidence>
<organism evidence="17 18">
    <name type="scientific">Protea cynaroides</name>
    <dbReference type="NCBI Taxonomy" id="273540"/>
    <lineage>
        <taxon>Eukaryota</taxon>
        <taxon>Viridiplantae</taxon>
        <taxon>Streptophyta</taxon>
        <taxon>Embryophyta</taxon>
        <taxon>Tracheophyta</taxon>
        <taxon>Spermatophyta</taxon>
        <taxon>Magnoliopsida</taxon>
        <taxon>Proteales</taxon>
        <taxon>Proteaceae</taxon>
        <taxon>Protea</taxon>
    </lineage>
</organism>
<evidence type="ECO:0000313" key="18">
    <source>
        <dbReference type="Proteomes" id="UP001141806"/>
    </source>
</evidence>
<dbReference type="InterPro" id="IPR019594">
    <property type="entry name" value="Glu/Gly-bd"/>
</dbReference>
<keyword evidence="8 13" id="KW-0472">Membrane</keyword>
<protein>
    <recommendedName>
        <fullName evidence="13">Glutamate receptor</fullName>
    </recommendedName>
</protein>
<evidence type="ECO:0000256" key="15">
    <source>
        <dbReference type="SAM" id="Phobius"/>
    </source>
</evidence>
<dbReference type="InterPro" id="IPR017103">
    <property type="entry name" value="Iontropic_Glu_rcpt_pln"/>
</dbReference>
<evidence type="ECO:0000256" key="7">
    <source>
        <dbReference type="ARBA" id="ARBA00023065"/>
    </source>
</evidence>
<evidence type="ECO:0000256" key="12">
    <source>
        <dbReference type="ARBA" id="ARBA00023303"/>
    </source>
</evidence>
<dbReference type="CDD" id="cd19990">
    <property type="entry name" value="PBP1_GABAb_receptor_plant"/>
    <property type="match status" value="1"/>
</dbReference>
<dbReference type="Pfam" id="PF10613">
    <property type="entry name" value="Lig_chan-Glu_bd"/>
    <property type="match status" value="1"/>
</dbReference>
<evidence type="ECO:0000256" key="1">
    <source>
        <dbReference type="ARBA" id="ARBA00004141"/>
    </source>
</evidence>
<dbReference type="CDD" id="cd13686">
    <property type="entry name" value="GluR_Plant"/>
    <property type="match status" value="1"/>
</dbReference>
<dbReference type="Pfam" id="PF00060">
    <property type="entry name" value="Lig_chan"/>
    <property type="match status" value="1"/>
</dbReference>
<keyword evidence="10" id="KW-0325">Glycoprotein</keyword>
<evidence type="ECO:0000256" key="2">
    <source>
        <dbReference type="ARBA" id="ARBA00008685"/>
    </source>
</evidence>
<feature type="domain" description="Ionotropic glutamate receptor C-terminal" evidence="16">
    <location>
        <begin position="437"/>
        <end position="777"/>
    </location>
</feature>
<keyword evidence="18" id="KW-1185">Reference proteome</keyword>